<dbReference type="FunFam" id="2.10.230.10:FF:000002">
    <property type="entry name" value="Molecular chaperone DnaJ"/>
    <property type="match status" value="1"/>
</dbReference>
<dbReference type="PANTHER" id="PTHR43096:SF48">
    <property type="entry name" value="CHAPERONE PROTEIN DNAJ"/>
    <property type="match status" value="1"/>
</dbReference>
<reference evidence="16 17" key="1">
    <citation type="submission" date="2016-11" db="EMBL/GenBank/DDBJ databases">
        <authorList>
            <person name="Jaros S."/>
            <person name="Januszkiewicz K."/>
            <person name="Wedrychowicz H."/>
        </authorList>
    </citation>
    <scope>NUCLEOTIDE SEQUENCE [LARGE SCALE GENOMIC DNA]</scope>
    <source>
        <strain evidence="16 17">DSM 26991</strain>
    </source>
</reference>
<dbReference type="NCBIfam" id="NF008035">
    <property type="entry name" value="PRK10767.1"/>
    <property type="match status" value="1"/>
</dbReference>
<dbReference type="GO" id="GO:0005737">
    <property type="term" value="C:cytoplasm"/>
    <property type="evidence" value="ECO:0007669"/>
    <property type="project" value="UniProtKB-SubCell"/>
</dbReference>
<comment type="similarity">
    <text evidence="10 12">Belongs to the DnaJ family.</text>
</comment>
<dbReference type="PRINTS" id="PR00625">
    <property type="entry name" value="JDOMAIN"/>
</dbReference>
<keyword evidence="6 12" id="KW-0862">Zinc</keyword>
<dbReference type="InterPro" id="IPR036869">
    <property type="entry name" value="J_dom_sf"/>
</dbReference>
<dbReference type="PANTHER" id="PTHR43096">
    <property type="entry name" value="DNAJ HOMOLOG 1, MITOCHONDRIAL-RELATED"/>
    <property type="match status" value="1"/>
</dbReference>
<dbReference type="GO" id="GO:0042026">
    <property type="term" value="P:protein refolding"/>
    <property type="evidence" value="ECO:0007669"/>
    <property type="project" value="TreeGrafter"/>
</dbReference>
<dbReference type="InterPro" id="IPR008971">
    <property type="entry name" value="HSP40/DnaJ_pept-bd"/>
</dbReference>
<keyword evidence="2 12" id="KW-0235">DNA replication</keyword>
<keyword evidence="8 12" id="KW-0143">Chaperone</keyword>
<dbReference type="CDD" id="cd06257">
    <property type="entry name" value="DnaJ"/>
    <property type="match status" value="1"/>
</dbReference>
<dbReference type="Gene3D" id="2.10.230.10">
    <property type="entry name" value="Heat shock protein DnaJ, cysteine-rich domain"/>
    <property type="match status" value="1"/>
</dbReference>
<dbReference type="Gene3D" id="1.10.287.110">
    <property type="entry name" value="DnaJ domain"/>
    <property type="match status" value="1"/>
</dbReference>
<feature type="domain" description="J" evidence="14">
    <location>
        <begin position="5"/>
        <end position="70"/>
    </location>
</feature>
<evidence type="ECO:0000256" key="6">
    <source>
        <dbReference type="ARBA" id="ARBA00022833"/>
    </source>
</evidence>
<comment type="subcellular location">
    <subcellularLocation>
        <location evidence="12">Cytoplasm</location>
    </subcellularLocation>
</comment>
<evidence type="ECO:0000256" key="2">
    <source>
        <dbReference type="ARBA" id="ARBA00022705"/>
    </source>
</evidence>
<dbReference type="STRING" id="1297750.SAMN05444405_102203"/>
<dbReference type="InterPro" id="IPR001305">
    <property type="entry name" value="HSP_DnaJ_Cys-rich_dom"/>
</dbReference>
<feature type="binding site" evidence="12">
    <location>
        <position position="210"/>
    </location>
    <ligand>
        <name>Zn(2+)</name>
        <dbReference type="ChEBI" id="CHEBI:29105"/>
        <label>2</label>
    </ligand>
</feature>
<keyword evidence="5 12" id="KW-0863">Zinc-finger</keyword>
<name>A0A1M4UZK9_9BACE</name>
<dbReference type="FunFam" id="2.60.260.20:FF:000005">
    <property type="entry name" value="Chaperone protein dnaJ 1, mitochondrial"/>
    <property type="match status" value="1"/>
</dbReference>
<evidence type="ECO:0000256" key="13">
    <source>
        <dbReference type="PROSITE-ProRule" id="PRU00546"/>
    </source>
</evidence>
<dbReference type="RefSeq" id="WP_073399006.1">
    <property type="nucleotide sequence ID" value="NZ_FQTV01000002.1"/>
</dbReference>
<dbReference type="InterPro" id="IPR036410">
    <property type="entry name" value="HSP_DnaJ_Cys-rich_dom_sf"/>
</dbReference>
<keyword evidence="1 12" id="KW-0963">Cytoplasm</keyword>
<comment type="cofactor">
    <cofactor evidence="12">
        <name>Zn(2+)</name>
        <dbReference type="ChEBI" id="CHEBI:29105"/>
    </cofactor>
    <text evidence="12">Binds 2 Zn(2+) ions per monomer.</text>
</comment>
<dbReference type="Pfam" id="PF00226">
    <property type="entry name" value="DnaJ"/>
    <property type="match status" value="1"/>
</dbReference>
<evidence type="ECO:0000256" key="1">
    <source>
        <dbReference type="ARBA" id="ARBA00022490"/>
    </source>
</evidence>
<evidence type="ECO:0000313" key="17">
    <source>
        <dbReference type="Proteomes" id="UP000184509"/>
    </source>
</evidence>
<dbReference type="NCBIfam" id="TIGR02349">
    <property type="entry name" value="DnaJ_bact"/>
    <property type="match status" value="1"/>
</dbReference>
<dbReference type="InterPro" id="IPR012724">
    <property type="entry name" value="DnaJ"/>
</dbReference>
<dbReference type="GO" id="GO:0009408">
    <property type="term" value="P:response to heat"/>
    <property type="evidence" value="ECO:0007669"/>
    <property type="project" value="InterPro"/>
</dbReference>
<evidence type="ECO:0000259" key="14">
    <source>
        <dbReference type="PROSITE" id="PS50076"/>
    </source>
</evidence>
<comment type="subunit">
    <text evidence="12">Homodimer.</text>
</comment>
<evidence type="ECO:0000259" key="15">
    <source>
        <dbReference type="PROSITE" id="PS51188"/>
    </source>
</evidence>
<evidence type="ECO:0000256" key="9">
    <source>
        <dbReference type="ARBA" id="ARBA00053423"/>
    </source>
</evidence>
<dbReference type="SUPFAM" id="SSF49493">
    <property type="entry name" value="HSP40/DnaJ peptide-binding domain"/>
    <property type="match status" value="2"/>
</dbReference>
<dbReference type="AlphaFoldDB" id="A0A1M4UZK9"/>
<dbReference type="InterPro" id="IPR002939">
    <property type="entry name" value="DnaJ_C"/>
</dbReference>
<feature type="binding site" evidence="12">
    <location>
        <position position="207"/>
    </location>
    <ligand>
        <name>Zn(2+)</name>
        <dbReference type="ChEBI" id="CHEBI:29105"/>
        <label>2</label>
    </ligand>
</feature>
<feature type="repeat" description="CXXCXGXG motif" evidence="12">
    <location>
        <begin position="207"/>
        <end position="214"/>
    </location>
</feature>
<dbReference type="GO" id="GO:0051082">
    <property type="term" value="F:unfolded protein binding"/>
    <property type="evidence" value="ECO:0007669"/>
    <property type="project" value="UniProtKB-UniRule"/>
</dbReference>
<evidence type="ECO:0000256" key="4">
    <source>
        <dbReference type="ARBA" id="ARBA00022737"/>
    </source>
</evidence>
<evidence type="ECO:0000256" key="3">
    <source>
        <dbReference type="ARBA" id="ARBA00022723"/>
    </source>
</evidence>
<dbReference type="SUPFAM" id="SSF46565">
    <property type="entry name" value="Chaperone J-domain"/>
    <property type="match status" value="1"/>
</dbReference>
<dbReference type="CDD" id="cd10747">
    <property type="entry name" value="DnaJ_C"/>
    <property type="match status" value="1"/>
</dbReference>
<dbReference type="InterPro" id="IPR001623">
    <property type="entry name" value="DnaJ_domain"/>
</dbReference>
<dbReference type="Pfam" id="PF00684">
    <property type="entry name" value="DnaJ_CXXCXGXG"/>
    <property type="match status" value="1"/>
</dbReference>
<dbReference type="Proteomes" id="UP000184509">
    <property type="component" value="Unassembled WGS sequence"/>
</dbReference>
<feature type="binding site" evidence="12">
    <location>
        <position position="181"/>
    </location>
    <ligand>
        <name>Zn(2+)</name>
        <dbReference type="ChEBI" id="CHEBI:29105"/>
        <label>2</label>
    </ligand>
</feature>
<feature type="repeat" description="CXXCXGXG motif" evidence="12">
    <location>
        <begin position="221"/>
        <end position="228"/>
    </location>
</feature>
<sequence length="393" mass="41765">MAKRDYYEVLGVEKSATADQIKKAYRKKAIQFHPDKNPGDKTAEEKFKEAAEAYDVLSNPDKRARYDQFGHAGMSGAAGNGGPFGGGFGGGAGMSMDDIFSMFGDIFGGHGGGGFGGFGGFGGGGGQQQRRFRGSDLRVKVKLNLKEISTGVEKKFKLKKYVSCSHCHGTGAEGSSGSETCSTCKGSGSVIRNQQTILGTMQTRVTCPTCGGEGKIIKDKCKECAGEGIVYGEEVVSVNIPAGVAEGMQLSMSGKGNAGKHNGVPGDLLIQVEEEAHPDLVRDENDLIYNLLLSFPTAALGGAVEIPTIDNKVKVKIEAGTQPGKVLRLRGKGLPSVNGYGTGDLLVNVSIYVPETLTRDEKETLEKLESSDSFKPNSSVKEKIFRKFKSFFD</sequence>
<keyword evidence="7 12" id="KW-0346">Stress response</keyword>
<keyword evidence="17" id="KW-1185">Reference proteome</keyword>
<gene>
    <name evidence="12" type="primary">dnaJ</name>
    <name evidence="16" type="ORF">SAMN05444405_102203</name>
</gene>
<dbReference type="EMBL" id="FQTV01000002">
    <property type="protein sequence ID" value="SHE62156.1"/>
    <property type="molecule type" value="Genomic_DNA"/>
</dbReference>
<dbReference type="PROSITE" id="PS00636">
    <property type="entry name" value="DNAJ_1"/>
    <property type="match status" value="1"/>
</dbReference>
<keyword evidence="4 12" id="KW-0677">Repeat</keyword>
<feature type="zinc finger region" description="CR-type" evidence="13">
    <location>
        <begin position="151"/>
        <end position="233"/>
    </location>
</feature>
<dbReference type="GO" id="GO:0005524">
    <property type="term" value="F:ATP binding"/>
    <property type="evidence" value="ECO:0007669"/>
    <property type="project" value="InterPro"/>
</dbReference>
<accession>A0A1M4UZK9</accession>
<evidence type="ECO:0000313" key="16">
    <source>
        <dbReference type="EMBL" id="SHE62156.1"/>
    </source>
</evidence>
<protein>
    <recommendedName>
        <fullName evidence="11 12">Chaperone protein DnaJ</fullName>
    </recommendedName>
</protein>
<dbReference type="FunFam" id="1.10.287.110:FF:000034">
    <property type="entry name" value="Chaperone protein DnaJ"/>
    <property type="match status" value="1"/>
</dbReference>
<evidence type="ECO:0000256" key="12">
    <source>
        <dbReference type="HAMAP-Rule" id="MF_01152"/>
    </source>
</evidence>
<evidence type="ECO:0000256" key="8">
    <source>
        <dbReference type="ARBA" id="ARBA00023186"/>
    </source>
</evidence>
<organism evidence="16 17">
    <name type="scientific">Bacteroides luti</name>
    <dbReference type="NCBI Taxonomy" id="1297750"/>
    <lineage>
        <taxon>Bacteria</taxon>
        <taxon>Pseudomonadati</taxon>
        <taxon>Bacteroidota</taxon>
        <taxon>Bacteroidia</taxon>
        <taxon>Bacteroidales</taxon>
        <taxon>Bacteroidaceae</taxon>
        <taxon>Bacteroides</taxon>
    </lineage>
</organism>
<evidence type="ECO:0000256" key="7">
    <source>
        <dbReference type="ARBA" id="ARBA00023016"/>
    </source>
</evidence>
<dbReference type="SUPFAM" id="SSF57938">
    <property type="entry name" value="DnaJ/Hsp40 cysteine-rich domain"/>
    <property type="match status" value="1"/>
</dbReference>
<proteinExistence type="inferred from homology"/>
<dbReference type="Pfam" id="PF01556">
    <property type="entry name" value="DnaJ_C"/>
    <property type="match status" value="1"/>
</dbReference>
<dbReference type="HAMAP" id="MF_01152">
    <property type="entry name" value="DnaJ"/>
    <property type="match status" value="1"/>
</dbReference>
<dbReference type="CDD" id="cd10719">
    <property type="entry name" value="DnaJ_zf"/>
    <property type="match status" value="1"/>
</dbReference>
<feature type="binding site" evidence="12">
    <location>
        <position position="184"/>
    </location>
    <ligand>
        <name>Zn(2+)</name>
        <dbReference type="ChEBI" id="CHEBI:29105"/>
        <label>2</label>
    </ligand>
</feature>
<feature type="repeat" description="CXXCXGXG motif" evidence="12">
    <location>
        <begin position="181"/>
        <end position="188"/>
    </location>
</feature>
<dbReference type="InterPro" id="IPR018253">
    <property type="entry name" value="DnaJ_domain_CS"/>
</dbReference>
<feature type="domain" description="CR-type" evidence="15">
    <location>
        <begin position="151"/>
        <end position="233"/>
    </location>
</feature>
<dbReference type="NCBIfam" id="NF010882">
    <property type="entry name" value="PRK14289.1"/>
    <property type="match status" value="1"/>
</dbReference>
<comment type="function">
    <text evidence="9 12">Participates actively in the response to hyperosmotic and heat shock by preventing the aggregation of stress-denatured proteins and by disaggregating proteins, also in an autonomous, DnaK-independent fashion. Unfolded proteins bind initially to DnaJ; upon interaction with the DnaJ-bound protein, DnaK hydrolyzes its bound ATP, resulting in the formation of a stable complex. GrpE releases ADP from DnaK; ATP binding to DnaK triggers the release of the substrate protein, thus completing the reaction cycle. Several rounds of ATP-dependent interactions between DnaJ, DnaK and GrpE are required for fully efficient folding. Also involved, together with DnaK and GrpE, in the DNA replication of plasmids through activation of initiation proteins.</text>
</comment>
<feature type="repeat" description="CXXCXGXG motif" evidence="12">
    <location>
        <begin position="164"/>
        <end position="171"/>
    </location>
</feature>
<keyword evidence="3 12" id="KW-0479">Metal-binding</keyword>
<dbReference type="Gene3D" id="2.60.260.20">
    <property type="entry name" value="Urease metallochaperone UreE, N-terminal domain"/>
    <property type="match status" value="2"/>
</dbReference>
<dbReference type="OrthoDB" id="9779889at2"/>
<dbReference type="GO" id="GO:0031072">
    <property type="term" value="F:heat shock protein binding"/>
    <property type="evidence" value="ECO:0007669"/>
    <property type="project" value="InterPro"/>
</dbReference>
<dbReference type="PROSITE" id="PS50076">
    <property type="entry name" value="DNAJ_2"/>
    <property type="match status" value="1"/>
</dbReference>
<feature type="binding site" evidence="12">
    <location>
        <position position="167"/>
    </location>
    <ligand>
        <name>Zn(2+)</name>
        <dbReference type="ChEBI" id="CHEBI:29105"/>
        <label>1</label>
    </ligand>
</feature>
<feature type="binding site" evidence="12">
    <location>
        <position position="224"/>
    </location>
    <ligand>
        <name>Zn(2+)</name>
        <dbReference type="ChEBI" id="CHEBI:29105"/>
        <label>1</label>
    </ligand>
</feature>
<dbReference type="GO" id="GO:0006260">
    <property type="term" value="P:DNA replication"/>
    <property type="evidence" value="ECO:0007669"/>
    <property type="project" value="UniProtKB-KW"/>
</dbReference>
<comment type="domain">
    <text evidence="12">The J domain is necessary and sufficient to stimulate DnaK ATPase activity. Zinc center 1 plays an important role in the autonomous, DnaK-independent chaperone activity of DnaJ. Zinc center 2 is essential for interaction with DnaK and for DnaJ activity.</text>
</comment>
<dbReference type="SMART" id="SM00271">
    <property type="entry name" value="DnaJ"/>
    <property type="match status" value="1"/>
</dbReference>
<dbReference type="PROSITE" id="PS51188">
    <property type="entry name" value="ZF_CR"/>
    <property type="match status" value="1"/>
</dbReference>
<evidence type="ECO:0000256" key="5">
    <source>
        <dbReference type="ARBA" id="ARBA00022771"/>
    </source>
</evidence>
<dbReference type="GO" id="GO:0008270">
    <property type="term" value="F:zinc ion binding"/>
    <property type="evidence" value="ECO:0007669"/>
    <property type="project" value="UniProtKB-UniRule"/>
</dbReference>
<feature type="binding site" evidence="12">
    <location>
        <position position="221"/>
    </location>
    <ligand>
        <name>Zn(2+)</name>
        <dbReference type="ChEBI" id="CHEBI:29105"/>
        <label>1</label>
    </ligand>
</feature>
<evidence type="ECO:0000256" key="10">
    <source>
        <dbReference type="ARBA" id="ARBA00061004"/>
    </source>
</evidence>
<feature type="binding site" evidence="12">
    <location>
        <position position="164"/>
    </location>
    <ligand>
        <name>Zn(2+)</name>
        <dbReference type="ChEBI" id="CHEBI:29105"/>
        <label>1</label>
    </ligand>
</feature>
<evidence type="ECO:0000256" key="11">
    <source>
        <dbReference type="ARBA" id="ARBA00067609"/>
    </source>
</evidence>